<evidence type="ECO:0000313" key="2">
    <source>
        <dbReference type="EMBL" id="KFG91548.1"/>
    </source>
</evidence>
<keyword evidence="1" id="KW-1133">Transmembrane helix</keyword>
<keyword evidence="1" id="KW-0472">Membrane</keyword>
<organism evidence="2 3">
    <name type="scientific">Sphingobium herbicidovorans (strain ATCC 700291 / DSM 11019 / CCUG 56400 / KCTC 2939 / LMG 18315 / NBRC 16415 / MH)</name>
    <name type="common">Sphingomonas herbicidovorans</name>
    <dbReference type="NCBI Taxonomy" id="1219045"/>
    <lineage>
        <taxon>Bacteria</taxon>
        <taxon>Pseudomonadati</taxon>
        <taxon>Pseudomonadota</taxon>
        <taxon>Alphaproteobacteria</taxon>
        <taxon>Sphingomonadales</taxon>
        <taxon>Sphingomonadaceae</taxon>
        <taxon>Sphingobium</taxon>
    </lineage>
</organism>
<feature type="transmembrane region" description="Helical" evidence="1">
    <location>
        <begin position="29"/>
        <end position="47"/>
    </location>
</feature>
<reference evidence="2" key="1">
    <citation type="submission" date="2014-08" db="EMBL/GenBank/DDBJ databases">
        <title>Draft genome sequences of Sphingobium herbicidovorans.</title>
        <authorList>
            <person name="Gan H.M."/>
            <person name="Gan H.Y."/>
            <person name="Savka M.A."/>
        </authorList>
    </citation>
    <scope>NUCLEOTIDE SEQUENCE [LARGE SCALE GENOMIC DNA]</scope>
    <source>
        <strain evidence="2">NBRC 16415</strain>
    </source>
</reference>
<dbReference type="AlphaFoldDB" id="A0A086PDT0"/>
<dbReference type="EMBL" id="JFZA02000003">
    <property type="protein sequence ID" value="KFG91548.1"/>
    <property type="molecule type" value="Genomic_DNA"/>
</dbReference>
<dbReference type="STRING" id="76947.GCA_002080435_03574"/>
<dbReference type="Proteomes" id="UP000024284">
    <property type="component" value="Unassembled WGS sequence"/>
</dbReference>
<proteinExistence type="predicted"/>
<keyword evidence="3" id="KW-1185">Reference proteome</keyword>
<evidence type="ECO:0000256" key="1">
    <source>
        <dbReference type="SAM" id="Phobius"/>
    </source>
</evidence>
<comment type="caution">
    <text evidence="2">The sequence shown here is derived from an EMBL/GenBank/DDBJ whole genome shotgun (WGS) entry which is preliminary data.</text>
</comment>
<name>A0A086PDT0_SPHHM</name>
<accession>A0A086PDT0</accession>
<evidence type="ECO:0000313" key="3">
    <source>
        <dbReference type="Proteomes" id="UP000024284"/>
    </source>
</evidence>
<sequence length="60" mass="6861">MPCVIAAVQESWQPSNVGTPLLRLRLQQFNIRYIIKFYLFISIAYYLKSSGHSGELISAQ</sequence>
<protein>
    <submittedName>
        <fullName evidence="2">Uncharacterized protein</fullName>
    </submittedName>
</protein>
<keyword evidence="1" id="KW-0812">Transmembrane</keyword>
<gene>
    <name evidence="2" type="ORF">BV98_000745</name>
</gene>